<name>A0A6C0CBA4_9ZZZZ</name>
<accession>A0A6C0CBA4</accession>
<organism evidence="1">
    <name type="scientific">viral metagenome</name>
    <dbReference type="NCBI Taxonomy" id="1070528"/>
    <lineage>
        <taxon>unclassified sequences</taxon>
        <taxon>metagenomes</taxon>
        <taxon>organismal metagenomes</taxon>
    </lineage>
</organism>
<sequence>MNIDSVLLDLEVIRQLNENDKLSVITLIGSTRLAVDSCKYTSAFTRYYYNYNRETTITYLENLTGTIEKTAEFLINGDHSEECETIYAALINALKGLENLKITYISDSIIVAKLTLLINKFKAVAKKVDNCLTNCANYINDCESSSSSKDSTINNED</sequence>
<dbReference type="AlphaFoldDB" id="A0A6C0CBA4"/>
<evidence type="ECO:0000313" key="1">
    <source>
        <dbReference type="EMBL" id="QHT01627.1"/>
    </source>
</evidence>
<reference evidence="1" key="1">
    <citation type="journal article" date="2020" name="Nature">
        <title>Giant virus diversity and host interactions through global metagenomics.</title>
        <authorList>
            <person name="Schulz F."/>
            <person name="Roux S."/>
            <person name="Paez-Espino D."/>
            <person name="Jungbluth S."/>
            <person name="Walsh D.A."/>
            <person name="Denef V.J."/>
            <person name="McMahon K.D."/>
            <person name="Konstantinidis K.T."/>
            <person name="Eloe-Fadrosh E.A."/>
            <person name="Kyrpides N.C."/>
            <person name="Woyke T."/>
        </authorList>
    </citation>
    <scope>NUCLEOTIDE SEQUENCE</scope>
    <source>
        <strain evidence="1">GVMAG-M-3300020523-10</strain>
    </source>
</reference>
<protein>
    <submittedName>
        <fullName evidence="1">Uncharacterized protein</fullName>
    </submittedName>
</protein>
<dbReference type="EMBL" id="MN739379">
    <property type="protein sequence ID" value="QHT01627.1"/>
    <property type="molecule type" value="Genomic_DNA"/>
</dbReference>
<proteinExistence type="predicted"/>